<dbReference type="PANTHER" id="PTHR30055">
    <property type="entry name" value="HTH-TYPE TRANSCRIPTIONAL REGULATOR RUTR"/>
    <property type="match status" value="1"/>
</dbReference>
<dbReference type="EMBL" id="BAABCJ010000002">
    <property type="protein sequence ID" value="GAA3702566.1"/>
    <property type="molecule type" value="Genomic_DNA"/>
</dbReference>
<dbReference type="Proteomes" id="UP001501536">
    <property type="component" value="Unassembled WGS sequence"/>
</dbReference>
<evidence type="ECO:0000256" key="3">
    <source>
        <dbReference type="ARBA" id="ARBA00023163"/>
    </source>
</evidence>
<dbReference type="Pfam" id="PF00440">
    <property type="entry name" value="TetR_N"/>
    <property type="match status" value="1"/>
</dbReference>
<sequence>MPERITPFAVLSPEKPGDKARKRRTVGRPAVIDAEATAACALRLFDERGYDLVTMDQISKEAGIGRKSLYRYFTSKADLVWGGRQPIAVANESKLDAHGIETEAQALERLRDYARTKIAAEDRDVMRIRMRLTANHPELAGHAYKYLMERGSDVAEFLSEAGLPSNRSVYLASAFVAVLQAAWTTWALSGEESPEPFIEDALNVIMK</sequence>
<protein>
    <recommendedName>
        <fullName evidence="5">HTH tetR-type domain-containing protein</fullName>
    </recommendedName>
</protein>
<dbReference type="SUPFAM" id="SSF46689">
    <property type="entry name" value="Homeodomain-like"/>
    <property type="match status" value="1"/>
</dbReference>
<dbReference type="InterPro" id="IPR001647">
    <property type="entry name" value="HTH_TetR"/>
</dbReference>
<dbReference type="InterPro" id="IPR050109">
    <property type="entry name" value="HTH-type_TetR-like_transc_reg"/>
</dbReference>
<evidence type="ECO:0000313" key="6">
    <source>
        <dbReference type="EMBL" id="GAA3702566.1"/>
    </source>
</evidence>
<keyword evidence="7" id="KW-1185">Reference proteome</keyword>
<organism evidence="6 7">
    <name type="scientific">Zhihengliuella alba</name>
    <dbReference type="NCBI Taxonomy" id="547018"/>
    <lineage>
        <taxon>Bacteria</taxon>
        <taxon>Bacillati</taxon>
        <taxon>Actinomycetota</taxon>
        <taxon>Actinomycetes</taxon>
        <taxon>Micrococcales</taxon>
        <taxon>Micrococcaceae</taxon>
        <taxon>Zhihengliuella</taxon>
    </lineage>
</organism>
<dbReference type="RefSeq" id="WP_344882396.1">
    <property type="nucleotide sequence ID" value="NZ_BAABCJ010000002.1"/>
</dbReference>
<evidence type="ECO:0000256" key="4">
    <source>
        <dbReference type="PROSITE-ProRule" id="PRU00335"/>
    </source>
</evidence>
<dbReference type="PROSITE" id="PS50977">
    <property type="entry name" value="HTH_TETR_2"/>
    <property type="match status" value="1"/>
</dbReference>
<dbReference type="InterPro" id="IPR041347">
    <property type="entry name" value="MftR_C"/>
</dbReference>
<dbReference type="PRINTS" id="PR00455">
    <property type="entry name" value="HTHTETR"/>
</dbReference>
<proteinExistence type="predicted"/>
<keyword evidence="2 4" id="KW-0238">DNA-binding</keyword>
<feature type="DNA-binding region" description="H-T-H motif" evidence="4">
    <location>
        <begin position="54"/>
        <end position="73"/>
    </location>
</feature>
<dbReference type="Gene3D" id="1.10.357.10">
    <property type="entry name" value="Tetracycline Repressor, domain 2"/>
    <property type="match status" value="1"/>
</dbReference>
<dbReference type="PANTHER" id="PTHR30055:SF234">
    <property type="entry name" value="HTH-TYPE TRANSCRIPTIONAL REGULATOR BETI"/>
    <property type="match status" value="1"/>
</dbReference>
<dbReference type="InterPro" id="IPR009057">
    <property type="entry name" value="Homeodomain-like_sf"/>
</dbReference>
<evidence type="ECO:0000313" key="7">
    <source>
        <dbReference type="Proteomes" id="UP001501536"/>
    </source>
</evidence>
<reference evidence="7" key="1">
    <citation type="journal article" date="2019" name="Int. J. Syst. Evol. Microbiol.">
        <title>The Global Catalogue of Microorganisms (GCM) 10K type strain sequencing project: providing services to taxonomists for standard genome sequencing and annotation.</title>
        <authorList>
            <consortium name="The Broad Institute Genomics Platform"/>
            <consortium name="The Broad Institute Genome Sequencing Center for Infectious Disease"/>
            <person name="Wu L."/>
            <person name="Ma J."/>
        </authorList>
    </citation>
    <scope>NUCLEOTIDE SEQUENCE [LARGE SCALE GENOMIC DNA]</scope>
    <source>
        <strain evidence="7">JCM 16961</strain>
    </source>
</reference>
<keyword evidence="3" id="KW-0804">Transcription</keyword>
<evidence type="ECO:0000256" key="2">
    <source>
        <dbReference type="ARBA" id="ARBA00023125"/>
    </source>
</evidence>
<evidence type="ECO:0000259" key="5">
    <source>
        <dbReference type="PROSITE" id="PS50977"/>
    </source>
</evidence>
<accession>A0ABP7DCG1</accession>
<feature type="domain" description="HTH tetR-type" evidence="5">
    <location>
        <begin position="31"/>
        <end position="91"/>
    </location>
</feature>
<dbReference type="Pfam" id="PF17754">
    <property type="entry name" value="TetR_C_14"/>
    <property type="match status" value="1"/>
</dbReference>
<keyword evidence="1" id="KW-0805">Transcription regulation</keyword>
<comment type="caution">
    <text evidence="6">The sequence shown here is derived from an EMBL/GenBank/DDBJ whole genome shotgun (WGS) entry which is preliminary data.</text>
</comment>
<gene>
    <name evidence="6" type="ORF">GCM10022377_15240</name>
</gene>
<name>A0ABP7DCG1_9MICC</name>
<evidence type="ECO:0000256" key="1">
    <source>
        <dbReference type="ARBA" id="ARBA00023015"/>
    </source>
</evidence>